<dbReference type="STRING" id="144197.ENSSPAP00000028308"/>
<evidence type="ECO:0000313" key="2">
    <source>
        <dbReference type="Ensembl" id="ENSSPAP00000028308.1"/>
    </source>
</evidence>
<accession>A0A3B5B3Z6</accession>
<keyword evidence="1" id="KW-0732">Signal</keyword>
<reference evidence="2" key="1">
    <citation type="submission" date="2023-09" db="UniProtKB">
        <authorList>
            <consortium name="Ensembl"/>
        </authorList>
    </citation>
    <scope>IDENTIFICATION</scope>
</reference>
<evidence type="ECO:0000256" key="1">
    <source>
        <dbReference type="SAM" id="SignalP"/>
    </source>
</evidence>
<proteinExistence type="predicted"/>
<organism evidence="2">
    <name type="scientific">Stegastes partitus</name>
    <name type="common">bicolor damselfish</name>
    <dbReference type="NCBI Taxonomy" id="144197"/>
    <lineage>
        <taxon>Eukaryota</taxon>
        <taxon>Metazoa</taxon>
        <taxon>Chordata</taxon>
        <taxon>Craniata</taxon>
        <taxon>Vertebrata</taxon>
        <taxon>Euteleostomi</taxon>
        <taxon>Actinopterygii</taxon>
        <taxon>Neopterygii</taxon>
        <taxon>Teleostei</taxon>
        <taxon>Neoteleostei</taxon>
        <taxon>Acanthomorphata</taxon>
        <taxon>Ovalentaria</taxon>
        <taxon>Pomacentridae</taxon>
        <taxon>Stegastes</taxon>
    </lineage>
</organism>
<feature type="signal peptide" evidence="1">
    <location>
        <begin position="1"/>
        <end position="23"/>
    </location>
</feature>
<dbReference type="Ensembl" id="ENSSPAT00000028768.1">
    <property type="protein sequence ID" value="ENSSPAP00000028308.1"/>
    <property type="gene ID" value="ENSSPAG00000021314.1"/>
</dbReference>
<dbReference type="AlphaFoldDB" id="A0A3B5B3Z6"/>
<dbReference type="GeneTree" id="ENSGT00940000155209"/>
<sequence length="90" mass="10216">SHFGCFLPLLVALLYDFPKEVKEWVDLMQKDLITLTDSSSGIETLKKIYRKHRTHFSVETNNARELVATAAGNIEKLLNNRSQALKVSVI</sequence>
<feature type="chain" id="PRO_5017435893" evidence="1">
    <location>
        <begin position="24"/>
        <end position="90"/>
    </location>
</feature>
<name>A0A3B5B3Z6_9TELE</name>
<protein>
    <submittedName>
        <fullName evidence="2">Uncharacterized protein</fullName>
    </submittedName>
</protein>